<keyword evidence="3" id="KW-1185">Reference proteome</keyword>
<dbReference type="InterPro" id="IPR052614">
    <property type="entry name" value="CFAP65"/>
</dbReference>
<dbReference type="InParanoid" id="A0A668AUK1"/>
<reference evidence="2" key="1">
    <citation type="submission" date="2019-06" db="EMBL/GenBank/DDBJ databases">
        <authorList>
            <consortium name="Wellcome Sanger Institute Data Sharing"/>
        </authorList>
    </citation>
    <scope>NUCLEOTIDE SEQUENCE [LARGE SCALE GENOMIC DNA]</scope>
</reference>
<evidence type="ECO:0000313" key="3">
    <source>
        <dbReference type="Proteomes" id="UP000472263"/>
    </source>
</evidence>
<dbReference type="AlphaFoldDB" id="A0A668AUK1"/>
<dbReference type="Proteomes" id="UP000472263">
    <property type="component" value="Chromosome 21"/>
</dbReference>
<dbReference type="PANTHER" id="PTHR46127:SF1">
    <property type="entry name" value="CILIA- AND FLAGELLA-ASSOCIATED PROTEIN 65"/>
    <property type="match status" value="1"/>
</dbReference>
<dbReference type="Pfam" id="PF24507">
    <property type="entry name" value="Ig_CFAP65_4th"/>
    <property type="match status" value="1"/>
</dbReference>
<dbReference type="Ensembl" id="ENSMMDT00005053953.1">
    <property type="protein sequence ID" value="ENSMMDP00005052924.1"/>
    <property type="gene ID" value="ENSMMDG00005023837.1"/>
</dbReference>
<organism evidence="2 3">
    <name type="scientific">Myripristis murdjan</name>
    <name type="common">pinecone soldierfish</name>
    <dbReference type="NCBI Taxonomy" id="586833"/>
    <lineage>
        <taxon>Eukaryota</taxon>
        <taxon>Metazoa</taxon>
        <taxon>Chordata</taxon>
        <taxon>Craniata</taxon>
        <taxon>Vertebrata</taxon>
        <taxon>Euteleostomi</taxon>
        <taxon>Actinopterygii</taxon>
        <taxon>Neopterygii</taxon>
        <taxon>Teleostei</taxon>
        <taxon>Neoteleostei</taxon>
        <taxon>Acanthomorphata</taxon>
        <taxon>Holocentriformes</taxon>
        <taxon>Holocentridae</taxon>
        <taxon>Myripristis</taxon>
    </lineage>
</organism>
<dbReference type="GO" id="GO:0036126">
    <property type="term" value="C:sperm flagellum"/>
    <property type="evidence" value="ECO:0007669"/>
    <property type="project" value="TreeGrafter"/>
</dbReference>
<name>A0A668AUK1_9TELE</name>
<protein>
    <recommendedName>
        <fullName evidence="1">CFAP65 fourth Ig-like domain-containing protein</fullName>
    </recommendedName>
</protein>
<dbReference type="GeneTree" id="ENSGT00430000031142"/>
<dbReference type="Gene3D" id="2.60.40.10">
    <property type="entry name" value="Immunoglobulins"/>
    <property type="match status" value="1"/>
</dbReference>
<dbReference type="GO" id="GO:0007288">
    <property type="term" value="P:sperm axoneme assembly"/>
    <property type="evidence" value="ECO:0007669"/>
    <property type="project" value="TreeGrafter"/>
</dbReference>
<feature type="domain" description="CFAP65 fourth Ig-like" evidence="1">
    <location>
        <begin position="4"/>
        <end position="36"/>
    </location>
</feature>
<dbReference type="InterPro" id="IPR058536">
    <property type="entry name" value="Ig_CFAP65_4th"/>
</dbReference>
<dbReference type="GO" id="GO:0005737">
    <property type="term" value="C:cytoplasm"/>
    <property type="evidence" value="ECO:0007669"/>
    <property type="project" value="TreeGrafter"/>
</dbReference>
<evidence type="ECO:0000313" key="2">
    <source>
        <dbReference type="Ensembl" id="ENSMMDP00005052924.1"/>
    </source>
</evidence>
<evidence type="ECO:0000259" key="1">
    <source>
        <dbReference type="Pfam" id="PF24507"/>
    </source>
</evidence>
<accession>A0A668AUK1</accession>
<dbReference type="PANTHER" id="PTHR46127">
    <property type="entry name" value="CILIA- AND FLAGELLA-ASSOCIATED PROTEIN 65"/>
    <property type="match status" value="1"/>
</dbReference>
<sequence length="273" mass="30522">MCTLPTHPIAHHRRVPCLILHMDPVFIDLIGTCHSNLQQPAILRPKHLALNQLHRHHRLTKDRLDLSAMEQDHNKHINQQEACSGGMDPLSSCSPSSSLSPHVTVEPAELVFGHKYCSSLSRSSAFSQYVSITNHTSGKLSLVWTAAEDSPFSVSPSSFDLSPLKSTAFKVTYAPLQMNTLHGAQLECFAFYKVKIEDNPQSKAQHNNPECSLLPVSALSELWRLTPHFPFGPRPVPKPFLGRISVCGAKLWFDPTWRTPNPHPQNHSHCRQS</sequence>
<reference evidence="2" key="3">
    <citation type="submission" date="2025-09" db="UniProtKB">
        <authorList>
            <consortium name="Ensembl"/>
        </authorList>
    </citation>
    <scope>IDENTIFICATION</scope>
</reference>
<dbReference type="InterPro" id="IPR013783">
    <property type="entry name" value="Ig-like_fold"/>
</dbReference>
<reference evidence="2" key="2">
    <citation type="submission" date="2025-08" db="UniProtKB">
        <authorList>
            <consortium name="Ensembl"/>
        </authorList>
    </citation>
    <scope>IDENTIFICATION</scope>
</reference>
<proteinExistence type="predicted"/>